<dbReference type="CDD" id="cd11304">
    <property type="entry name" value="Cadherin_repeat"/>
    <property type="match status" value="2"/>
</dbReference>
<keyword evidence="2" id="KW-0812">Transmembrane</keyword>
<dbReference type="Gene3D" id="2.60.40.60">
    <property type="entry name" value="Cadherins"/>
    <property type="match status" value="2"/>
</dbReference>
<dbReference type="InterPro" id="IPR015919">
    <property type="entry name" value="Cadherin-like_sf"/>
</dbReference>
<keyword evidence="3" id="KW-0732">Signal</keyword>
<evidence type="ECO:0000313" key="4">
    <source>
        <dbReference type="EMBL" id="ELU18521.1"/>
    </source>
</evidence>
<name>R7VLS0_CAPTE</name>
<dbReference type="EnsemblMetazoa" id="CapteT188362">
    <property type="protein sequence ID" value="CapteP188362"/>
    <property type="gene ID" value="CapteG188362"/>
</dbReference>
<evidence type="ECO:0000256" key="3">
    <source>
        <dbReference type="SAM" id="SignalP"/>
    </source>
</evidence>
<dbReference type="EMBL" id="AMQN01003777">
    <property type="status" value="NOT_ANNOTATED_CDS"/>
    <property type="molecule type" value="Genomic_DNA"/>
</dbReference>
<dbReference type="HOGENOM" id="CLU_387452_0_0_1"/>
<reference evidence="5" key="3">
    <citation type="submission" date="2015-06" db="UniProtKB">
        <authorList>
            <consortium name="EnsemblMetazoa"/>
        </authorList>
    </citation>
    <scope>IDENTIFICATION</scope>
</reference>
<protein>
    <recommendedName>
        <fullName evidence="7">Cadherin domain-containing protein</fullName>
    </recommendedName>
</protein>
<keyword evidence="6" id="KW-1185">Reference proteome</keyword>
<evidence type="ECO:0008006" key="7">
    <source>
        <dbReference type="Google" id="ProtNLM"/>
    </source>
</evidence>
<dbReference type="SUPFAM" id="SSF49313">
    <property type="entry name" value="Cadherin-like"/>
    <property type="match status" value="2"/>
</dbReference>
<dbReference type="GO" id="GO:0016020">
    <property type="term" value="C:membrane"/>
    <property type="evidence" value="ECO:0007669"/>
    <property type="project" value="InterPro"/>
</dbReference>
<dbReference type="AlphaFoldDB" id="R7VLS0"/>
<reference evidence="6" key="1">
    <citation type="submission" date="2012-12" db="EMBL/GenBank/DDBJ databases">
        <authorList>
            <person name="Hellsten U."/>
            <person name="Grimwood J."/>
            <person name="Chapman J.A."/>
            <person name="Shapiro H."/>
            <person name="Aerts A."/>
            <person name="Otillar R.P."/>
            <person name="Terry A.Y."/>
            <person name="Boore J.L."/>
            <person name="Simakov O."/>
            <person name="Marletaz F."/>
            <person name="Cho S.-J."/>
            <person name="Edsinger-Gonzales E."/>
            <person name="Havlak P."/>
            <person name="Kuo D.-H."/>
            <person name="Larsson T."/>
            <person name="Lv J."/>
            <person name="Arendt D."/>
            <person name="Savage R."/>
            <person name="Osoegawa K."/>
            <person name="de Jong P."/>
            <person name="Lindberg D.R."/>
            <person name="Seaver E.C."/>
            <person name="Weisblat D.A."/>
            <person name="Putnam N.H."/>
            <person name="Grigoriev I.V."/>
            <person name="Rokhsar D.S."/>
        </authorList>
    </citation>
    <scope>NUCLEOTIDE SEQUENCE</scope>
    <source>
        <strain evidence="6">I ESC-2004</strain>
    </source>
</reference>
<keyword evidence="2" id="KW-1133">Transmembrane helix</keyword>
<dbReference type="GO" id="GO:0005509">
    <property type="term" value="F:calcium ion binding"/>
    <property type="evidence" value="ECO:0007669"/>
    <property type="project" value="InterPro"/>
</dbReference>
<feature type="region of interest" description="Disordered" evidence="1">
    <location>
        <begin position="620"/>
        <end position="669"/>
    </location>
</feature>
<gene>
    <name evidence="4" type="ORF">CAPTEDRAFT_188362</name>
</gene>
<proteinExistence type="predicted"/>
<feature type="chain" id="PRO_5008789188" description="Cadherin domain-containing protein" evidence="3">
    <location>
        <begin position="22"/>
        <end position="713"/>
    </location>
</feature>
<evidence type="ECO:0000313" key="6">
    <source>
        <dbReference type="Proteomes" id="UP000014760"/>
    </source>
</evidence>
<feature type="signal peptide" evidence="3">
    <location>
        <begin position="1"/>
        <end position="21"/>
    </location>
</feature>
<accession>R7VLS0</accession>
<dbReference type="Proteomes" id="UP000014760">
    <property type="component" value="Unassembled WGS sequence"/>
</dbReference>
<sequence length="713" mass="77037">MDIHFLCAIYILWWRLHQSEGAACADAGTAIGTPLPWDNTNTMGNPGDRTPVLLYHTSWLATCCGVIVAWEMRAGQTGDIALHSWTLVNVGNGEATMKKINIAGGQTVRLDITDKAKQIPIEEGMAIGFVAETEDLVFYREDMDCAAPAGCEFDYMFDDFSAGVPAEYKTDDPYQFLTDGNIETPPLLREYAIRAIVKPGAKPLLSNLPATISIYEDAAVDDVIFEVAFSDEDEMQTLDIYTVDITPAETPEPFLIDATGKVKVNKLMTGNVGKQYAMNVEVFDGCLSEAKTLTINVITTLALPVLAAAIVMYDDAWKATCCGVVSSWQIRGALNGWLQLSTWTVDDAAARLATMSGSTTQFVDISTSDEVSIDIVNKAQQLPIQIGSAIGFAGVTVNSIRHREGVACDADCHEGYLQHDFGGALPAAFVAGVQWTFDTSGANLGVSKEFGVRAHVIPGEAPVIGNLPDTKTINFDAAVNDVVLDVDFTDANAKQTLTASIKTTNPTTTKFKIDSATGEVSVSEDVSATPYHYEITVEVSDGCLTASAVLTVDITPPPAATAAPTSASSSSSSDSDFWHSTMGYVVIGLAACLVLISLFMLIAFCLMCNFMSKFKPNAVPRREHNVDSHRRRRHRDMDEDYTAPGTPTPTPRTPRTLSPSQVNFKSSRSYQDGYRDALQAADREIARPPYLTTAHYSLYGPPPPKYPGGAGQW</sequence>
<dbReference type="EMBL" id="KB291874">
    <property type="protein sequence ID" value="ELU18521.1"/>
    <property type="molecule type" value="Genomic_DNA"/>
</dbReference>
<organism evidence="4">
    <name type="scientific">Capitella teleta</name>
    <name type="common">Polychaete worm</name>
    <dbReference type="NCBI Taxonomy" id="283909"/>
    <lineage>
        <taxon>Eukaryota</taxon>
        <taxon>Metazoa</taxon>
        <taxon>Spiralia</taxon>
        <taxon>Lophotrochozoa</taxon>
        <taxon>Annelida</taxon>
        <taxon>Polychaeta</taxon>
        <taxon>Sedentaria</taxon>
        <taxon>Scolecida</taxon>
        <taxon>Capitellidae</taxon>
        <taxon>Capitella</taxon>
    </lineage>
</organism>
<keyword evidence="2" id="KW-0472">Membrane</keyword>
<feature type="transmembrane region" description="Helical" evidence="2">
    <location>
        <begin position="582"/>
        <end position="606"/>
    </location>
</feature>
<evidence type="ECO:0000313" key="5">
    <source>
        <dbReference type="EnsemblMetazoa" id="CapteP188362"/>
    </source>
</evidence>
<feature type="compositionally biased region" description="Polar residues" evidence="1">
    <location>
        <begin position="657"/>
        <end position="669"/>
    </location>
</feature>
<reference evidence="4 6" key="2">
    <citation type="journal article" date="2013" name="Nature">
        <title>Insights into bilaterian evolution from three spiralian genomes.</title>
        <authorList>
            <person name="Simakov O."/>
            <person name="Marletaz F."/>
            <person name="Cho S.J."/>
            <person name="Edsinger-Gonzales E."/>
            <person name="Havlak P."/>
            <person name="Hellsten U."/>
            <person name="Kuo D.H."/>
            <person name="Larsson T."/>
            <person name="Lv J."/>
            <person name="Arendt D."/>
            <person name="Savage R."/>
            <person name="Osoegawa K."/>
            <person name="de Jong P."/>
            <person name="Grimwood J."/>
            <person name="Chapman J.A."/>
            <person name="Shapiro H."/>
            <person name="Aerts A."/>
            <person name="Otillar R.P."/>
            <person name="Terry A.Y."/>
            <person name="Boore J.L."/>
            <person name="Grigoriev I.V."/>
            <person name="Lindberg D.R."/>
            <person name="Seaver E.C."/>
            <person name="Weisblat D.A."/>
            <person name="Putnam N.H."/>
            <person name="Rokhsar D.S."/>
        </authorList>
    </citation>
    <scope>NUCLEOTIDE SEQUENCE</scope>
    <source>
        <strain evidence="4 6">I ESC-2004</strain>
    </source>
</reference>
<evidence type="ECO:0000256" key="2">
    <source>
        <dbReference type="SAM" id="Phobius"/>
    </source>
</evidence>
<evidence type="ECO:0000256" key="1">
    <source>
        <dbReference type="SAM" id="MobiDB-lite"/>
    </source>
</evidence>